<evidence type="ECO:0000313" key="2">
    <source>
        <dbReference type="Proteomes" id="UP000054107"/>
    </source>
</evidence>
<dbReference type="AlphaFoldDB" id="A0A0B7NPH8"/>
<gene>
    <name evidence="1" type="primary">PARPA_13642.1 scaffold 47024</name>
</gene>
<sequence length="171" mass="19934">MNAELDRRYANEEHGAYAFRIHGSVHHLLGPELIPKESNIIQQLRFAQINIFDSANKLQNRINVASDCDVKAHIMQSLQTSLHDVNPFVDLFKSMEKINCINELYRFYDSLQYVMMFPLGDPRWNINVRKHDPSAMEVDEPTTNAADRNRAEVSVMEYHRFPLMIRIDLDS</sequence>
<dbReference type="OrthoDB" id="2279134at2759"/>
<dbReference type="PANTHER" id="PTHR45786">
    <property type="entry name" value="DNA BINDING PROTEIN-LIKE"/>
    <property type="match status" value="1"/>
</dbReference>
<evidence type="ECO:0008006" key="3">
    <source>
        <dbReference type="Google" id="ProtNLM"/>
    </source>
</evidence>
<dbReference type="STRING" id="35722.A0A0B7NPH8"/>
<accession>A0A0B7NPH8</accession>
<protein>
    <recommendedName>
        <fullName evidence="3">Helitron helicase-like domain-containing protein</fullName>
    </recommendedName>
</protein>
<name>A0A0B7NPH8_9FUNG</name>
<proteinExistence type="predicted"/>
<dbReference type="Proteomes" id="UP000054107">
    <property type="component" value="Unassembled WGS sequence"/>
</dbReference>
<dbReference type="PANTHER" id="PTHR45786:SF74">
    <property type="entry name" value="ATP-DEPENDENT DNA HELICASE"/>
    <property type="match status" value="1"/>
</dbReference>
<evidence type="ECO:0000313" key="1">
    <source>
        <dbReference type="EMBL" id="CEP19327.1"/>
    </source>
</evidence>
<dbReference type="EMBL" id="LN734024">
    <property type="protein sequence ID" value="CEP19327.1"/>
    <property type="molecule type" value="Genomic_DNA"/>
</dbReference>
<reference evidence="1 2" key="1">
    <citation type="submission" date="2014-09" db="EMBL/GenBank/DDBJ databases">
        <authorList>
            <person name="Ellenberger Sabrina"/>
        </authorList>
    </citation>
    <scope>NUCLEOTIDE SEQUENCE [LARGE SCALE GENOMIC DNA]</scope>
    <source>
        <strain evidence="1 2">CBS 412.66</strain>
    </source>
</reference>
<organism evidence="1 2">
    <name type="scientific">Parasitella parasitica</name>
    <dbReference type="NCBI Taxonomy" id="35722"/>
    <lineage>
        <taxon>Eukaryota</taxon>
        <taxon>Fungi</taxon>
        <taxon>Fungi incertae sedis</taxon>
        <taxon>Mucoromycota</taxon>
        <taxon>Mucoromycotina</taxon>
        <taxon>Mucoromycetes</taxon>
        <taxon>Mucorales</taxon>
        <taxon>Mucorineae</taxon>
        <taxon>Mucoraceae</taxon>
        <taxon>Parasitella</taxon>
    </lineage>
</organism>
<keyword evidence="2" id="KW-1185">Reference proteome</keyword>